<evidence type="ECO:0000256" key="1">
    <source>
        <dbReference type="SAM" id="MobiDB-lite"/>
    </source>
</evidence>
<comment type="caution">
    <text evidence="2">The sequence shown here is derived from an EMBL/GenBank/DDBJ whole genome shotgun (WGS) entry which is preliminary data.</text>
</comment>
<feature type="region of interest" description="Disordered" evidence="1">
    <location>
        <begin position="80"/>
        <end position="110"/>
    </location>
</feature>
<dbReference type="Proteomes" id="UP001220256">
    <property type="component" value="Unassembled WGS sequence"/>
</dbReference>
<evidence type="ECO:0000313" key="3">
    <source>
        <dbReference type="Proteomes" id="UP001220256"/>
    </source>
</evidence>
<gene>
    <name evidence="2" type="ORF">N7505_004363</name>
</gene>
<feature type="compositionally biased region" description="Basic residues" evidence="1">
    <location>
        <begin position="101"/>
        <end position="110"/>
    </location>
</feature>
<dbReference type="EMBL" id="JAPVEB010000003">
    <property type="protein sequence ID" value="KAJ5268605.1"/>
    <property type="molecule type" value="Genomic_DNA"/>
</dbReference>
<accession>A0ABQ8WG72</accession>
<proteinExistence type="predicted"/>
<feature type="non-terminal residue" evidence="2">
    <location>
        <position position="1"/>
    </location>
</feature>
<evidence type="ECO:0000313" key="2">
    <source>
        <dbReference type="EMBL" id="KAJ5268605.1"/>
    </source>
</evidence>
<keyword evidence="3" id="KW-1185">Reference proteome</keyword>
<protein>
    <submittedName>
        <fullName evidence="2">Uncharacterized protein</fullName>
    </submittedName>
</protein>
<reference evidence="2 3" key="1">
    <citation type="journal article" date="2023" name="IMA Fungus">
        <title>Comparative genomic study of the Penicillium genus elucidates a diverse pangenome and 15 lateral gene transfer events.</title>
        <authorList>
            <person name="Petersen C."/>
            <person name="Sorensen T."/>
            <person name="Nielsen M.R."/>
            <person name="Sondergaard T.E."/>
            <person name="Sorensen J.L."/>
            <person name="Fitzpatrick D.A."/>
            <person name="Frisvad J.C."/>
            <person name="Nielsen K.L."/>
        </authorList>
    </citation>
    <scope>NUCLEOTIDE SEQUENCE [LARGE SCALE GENOMIC DNA]</scope>
    <source>
        <strain evidence="2 3">IBT 3361</strain>
    </source>
</reference>
<name>A0ABQ8WG72_PENCH</name>
<organism evidence="2 3">
    <name type="scientific">Penicillium chrysogenum</name>
    <name type="common">Penicillium notatum</name>
    <dbReference type="NCBI Taxonomy" id="5076"/>
    <lineage>
        <taxon>Eukaryota</taxon>
        <taxon>Fungi</taxon>
        <taxon>Dikarya</taxon>
        <taxon>Ascomycota</taxon>
        <taxon>Pezizomycotina</taxon>
        <taxon>Eurotiomycetes</taxon>
        <taxon>Eurotiomycetidae</taxon>
        <taxon>Eurotiales</taxon>
        <taxon>Aspergillaceae</taxon>
        <taxon>Penicillium</taxon>
        <taxon>Penicillium chrysogenum species complex</taxon>
    </lineage>
</organism>
<sequence length="110" mass="12497">LLGKNSRVYLPCRITREDLEKTNGGLRRQTENFPTLAVGEFSMNHIETMLRLTPSDQDKEHAHVTSIIQLLIYVPSSHLASPRSETSNHHAIKIQPSTKGLRPHFQRSSQ</sequence>